<dbReference type="Proteomes" id="UP000268014">
    <property type="component" value="Unassembled WGS sequence"/>
</dbReference>
<protein>
    <submittedName>
        <fullName evidence="3">Secreted protein</fullName>
    </submittedName>
</protein>
<evidence type="ECO:0000313" key="3">
    <source>
        <dbReference type="WBParaSite" id="HPLM_0000424401-mRNA-1"/>
    </source>
</evidence>
<reference evidence="1 2" key="2">
    <citation type="submission" date="2018-11" db="EMBL/GenBank/DDBJ databases">
        <authorList>
            <consortium name="Pathogen Informatics"/>
        </authorList>
    </citation>
    <scope>NUCLEOTIDE SEQUENCE [LARGE SCALE GENOMIC DNA]</scope>
    <source>
        <strain evidence="1 2">MHpl1</strain>
    </source>
</reference>
<gene>
    <name evidence="1" type="ORF">HPLM_LOCUS4236</name>
</gene>
<evidence type="ECO:0000313" key="1">
    <source>
        <dbReference type="EMBL" id="VDO22767.1"/>
    </source>
</evidence>
<dbReference type="WBParaSite" id="HPLM_0000424401-mRNA-1">
    <property type="protein sequence ID" value="HPLM_0000424401-mRNA-1"/>
    <property type="gene ID" value="HPLM_0000424401"/>
</dbReference>
<accession>A0A158QKB1</accession>
<sequence length="69" mass="7142">MSVCASTVTAVVVNSTARSRMADNSVVGLTSSYTASNVVRFSRLFSLVRTSISSALSSASLSFCDVQSA</sequence>
<dbReference type="AlphaFoldDB" id="A0A158QKB1"/>
<proteinExistence type="predicted"/>
<keyword evidence="2" id="KW-1185">Reference proteome</keyword>
<name>A0A158QKB1_HAEPC</name>
<dbReference type="EMBL" id="UZAF01016188">
    <property type="protein sequence ID" value="VDO22767.1"/>
    <property type="molecule type" value="Genomic_DNA"/>
</dbReference>
<reference evidence="3" key="1">
    <citation type="submission" date="2016-04" db="UniProtKB">
        <authorList>
            <consortium name="WormBaseParasite"/>
        </authorList>
    </citation>
    <scope>IDENTIFICATION</scope>
</reference>
<evidence type="ECO:0000313" key="2">
    <source>
        <dbReference type="Proteomes" id="UP000268014"/>
    </source>
</evidence>
<organism evidence="3">
    <name type="scientific">Haemonchus placei</name>
    <name type="common">Barber's pole worm</name>
    <dbReference type="NCBI Taxonomy" id="6290"/>
    <lineage>
        <taxon>Eukaryota</taxon>
        <taxon>Metazoa</taxon>
        <taxon>Ecdysozoa</taxon>
        <taxon>Nematoda</taxon>
        <taxon>Chromadorea</taxon>
        <taxon>Rhabditida</taxon>
        <taxon>Rhabditina</taxon>
        <taxon>Rhabditomorpha</taxon>
        <taxon>Strongyloidea</taxon>
        <taxon>Trichostrongylidae</taxon>
        <taxon>Haemonchus</taxon>
    </lineage>
</organism>